<dbReference type="GO" id="GO:0009252">
    <property type="term" value="P:peptidoglycan biosynthetic process"/>
    <property type="evidence" value="ECO:0007669"/>
    <property type="project" value="UniProtKB-KW"/>
</dbReference>
<evidence type="ECO:0000256" key="2">
    <source>
        <dbReference type="ARBA" id="ARBA00022729"/>
    </source>
</evidence>
<organism evidence="11 12">
    <name type="scientific">Desulfuribacillus alkaliarsenatis</name>
    <dbReference type="NCBI Taxonomy" id="766136"/>
    <lineage>
        <taxon>Bacteria</taxon>
        <taxon>Bacillati</taxon>
        <taxon>Bacillota</taxon>
        <taxon>Desulfuribacillia</taxon>
        <taxon>Desulfuribacillales</taxon>
        <taxon>Desulfuribacillaceae</taxon>
        <taxon>Desulfuribacillus</taxon>
    </lineage>
</organism>
<feature type="active site" description="Acyl-ester intermediate" evidence="7">
    <location>
        <position position="38"/>
    </location>
</feature>
<dbReference type="SUPFAM" id="SSF56601">
    <property type="entry name" value="beta-lactamase/transpeptidase-like"/>
    <property type="match status" value="1"/>
</dbReference>
<evidence type="ECO:0000256" key="7">
    <source>
        <dbReference type="PIRSR" id="PIRSR618044-1"/>
    </source>
</evidence>
<evidence type="ECO:0000313" key="12">
    <source>
        <dbReference type="Proteomes" id="UP000094296"/>
    </source>
</evidence>
<evidence type="ECO:0000256" key="8">
    <source>
        <dbReference type="PIRSR" id="PIRSR618044-2"/>
    </source>
</evidence>
<dbReference type="GO" id="GO:0009002">
    <property type="term" value="F:serine-type D-Ala-D-Ala carboxypeptidase activity"/>
    <property type="evidence" value="ECO:0007669"/>
    <property type="project" value="InterPro"/>
</dbReference>
<dbReference type="EMBL" id="MIJE01000001">
    <property type="protein sequence ID" value="OEF98727.1"/>
    <property type="molecule type" value="Genomic_DNA"/>
</dbReference>
<sequence>MNILKHNHRRLKYYGIYSLSHNKWIRKKNINKAIYPASITKLFTALIVLNQCKLSDKIKVSKTIEAPQLRADLKLNMNYTIETLLQAMLIRSANDAANLLQEYIENKTEQRWTVITKKHCNDYGLNQSSFVNPSGLHKDNHYSTVNDLVTLGKLVYQKKTLMNILKMPRCKLLTSLRYNPVIFNNTNPFINKYGVIAGKTGFTPKAGKCFLFYFKKQDALYLAVMANTDKDKFRQNVVKIIKSV</sequence>
<dbReference type="InterPro" id="IPR012338">
    <property type="entry name" value="Beta-lactam/transpept-like"/>
</dbReference>
<feature type="binding site" evidence="8">
    <location>
        <position position="199"/>
    </location>
    <ligand>
        <name>substrate</name>
    </ligand>
</feature>
<evidence type="ECO:0000256" key="9">
    <source>
        <dbReference type="RuleBase" id="RU004016"/>
    </source>
</evidence>
<feature type="active site" evidence="7">
    <location>
        <position position="92"/>
    </location>
</feature>
<keyword evidence="3" id="KW-0378">Hydrolase</keyword>
<dbReference type="Proteomes" id="UP000094296">
    <property type="component" value="Unassembled WGS sequence"/>
</dbReference>
<keyword evidence="4" id="KW-0133">Cell shape</keyword>
<dbReference type="PANTHER" id="PTHR21581:SF6">
    <property type="entry name" value="TRAFFICKING PROTEIN PARTICLE COMPLEX SUBUNIT 12"/>
    <property type="match status" value="1"/>
</dbReference>
<protein>
    <recommendedName>
        <fullName evidence="10">Peptidase S11 D-alanyl-D-alanine carboxypeptidase A N-terminal domain-containing protein</fullName>
    </recommendedName>
</protein>
<keyword evidence="2" id="KW-0732">Signal</keyword>
<keyword evidence="6" id="KW-0961">Cell wall biogenesis/degradation</keyword>
<evidence type="ECO:0000256" key="3">
    <source>
        <dbReference type="ARBA" id="ARBA00022801"/>
    </source>
</evidence>
<dbReference type="InterPro" id="IPR018044">
    <property type="entry name" value="Peptidase_S11"/>
</dbReference>
<evidence type="ECO:0000259" key="10">
    <source>
        <dbReference type="Pfam" id="PF00768"/>
    </source>
</evidence>
<gene>
    <name evidence="11" type="ORF">BHF68_03450</name>
</gene>
<dbReference type="PANTHER" id="PTHR21581">
    <property type="entry name" value="D-ALANYL-D-ALANINE CARBOXYPEPTIDASE"/>
    <property type="match status" value="1"/>
</dbReference>
<evidence type="ECO:0000256" key="6">
    <source>
        <dbReference type="ARBA" id="ARBA00023316"/>
    </source>
</evidence>
<evidence type="ECO:0000256" key="4">
    <source>
        <dbReference type="ARBA" id="ARBA00022960"/>
    </source>
</evidence>
<accession>A0A1E5G687</accession>
<dbReference type="InterPro" id="IPR001967">
    <property type="entry name" value="Peptidase_S11_N"/>
</dbReference>
<dbReference type="AlphaFoldDB" id="A0A1E5G687"/>
<reference evidence="11 12" key="1">
    <citation type="submission" date="2016-09" db="EMBL/GenBank/DDBJ databases">
        <title>Draft genome sequence for the type strain of Desulfuribacillus alkaliarsenatis AHT28, an obligately anaerobic, sulfidogenic bacterium isolated from Russian soda lake sediments.</title>
        <authorList>
            <person name="Abin C.A."/>
            <person name="Hollibaugh J.T."/>
        </authorList>
    </citation>
    <scope>NUCLEOTIDE SEQUENCE [LARGE SCALE GENOMIC DNA]</scope>
    <source>
        <strain evidence="11 12">AHT28</strain>
    </source>
</reference>
<dbReference type="STRING" id="766136.BHF68_03450"/>
<dbReference type="GO" id="GO:0006508">
    <property type="term" value="P:proteolysis"/>
    <property type="evidence" value="ECO:0007669"/>
    <property type="project" value="InterPro"/>
</dbReference>
<evidence type="ECO:0000256" key="5">
    <source>
        <dbReference type="ARBA" id="ARBA00022984"/>
    </source>
</evidence>
<proteinExistence type="inferred from homology"/>
<feature type="domain" description="Peptidase S11 D-alanyl-D-alanine carboxypeptidase A N-terminal" evidence="10">
    <location>
        <begin position="22"/>
        <end position="224"/>
    </location>
</feature>
<dbReference type="GO" id="GO:0071555">
    <property type="term" value="P:cell wall organization"/>
    <property type="evidence" value="ECO:0007669"/>
    <property type="project" value="UniProtKB-KW"/>
</dbReference>
<evidence type="ECO:0000256" key="1">
    <source>
        <dbReference type="ARBA" id="ARBA00007164"/>
    </source>
</evidence>
<dbReference type="GO" id="GO:0008360">
    <property type="term" value="P:regulation of cell shape"/>
    <property type="evidence" value="ECO:0007669"/>
    <property type="project" value="UniProtKB-KW"/>
</dbReference>
<dbReference type="PRINTS" id="PR00725">
    <property type="entry name" value="DADACBPTASE1"/>
</dbReference>
<feature type="active site" description="Proton acceptor" evidence="7">
    <location>
        <position position="41"/>
    </location>
</feature>
<keyword evidence="5" id="KW-0573">Peptidoglycan synthesis</keyword>
<dbReference type="Gene3D" id="3.40.710.10">
    <property type="entry name" value="DD-peptidase/beta-lactamase superfamily"/>
    <property type="match status" value="1"/>
</dbReference>
<name>A0A1E5G687_9FIRM</name>
<dbReference type="OrthoDB" id="9791132at2"/>
<dbReference type="RefSeq" id="WP_069642219.1">
    <property type="nucleotide sequence ID" value="NZ_MIJE01000001.1"/>
</dbReference>
<keyword evidence="12" id="KW-1185">Reference proteome</keyword>
<evidence type="ECO:0000313" key="11">
    <source>
        <dbReference type="EMBL" id="OEF98727.1"/>
    </source>
</evidence>
<dbReference type="Pfam" id="PF00768">
    <property type="entry name" value="Peptidase_S11"/>
    <property type="match status" value="1"/>
</dbReference>
<comment type="caution">
    <text evidence="11">The sequence shown here is derived from an EMBL/GenBank/DDBJ whole genome shotgun (WGS) entry which is preliminary data.</text>
</comment>
<comment type="similarity">
    <text evidence="1 9">Belongs to the peptidase S11 family.</text>
</comment>